<gene>
    <name evidence="1" type="ORF">BJ508DRAFT_74945</name>
</gene>
<dbReference type="STRING" id="1160509.A0A3N4IAV5"/>
<dbReference type="EMBL" id="ML119666">
    <property type="protein sequence ID" value="RPA83223.1"/>
    <property type="molecule type" value="Genomic_DNA"/>
</dbReference>
<evidence type="ECO:0000313" key="2">
    <source>
        <dbReference type="Proteomes" id="UP000275078"/>
    </source>
</evidence>
<sequence length="380" mass="43612">MPKSRPQAYRKPSSAGVITISPATIPRVRKVIYWLIKDRPQLVVDACRASAEESNVRNPYHLLLDSNDYLSTREHGTQSTLDPAKIAIAAPKGSTIQRPKPTADDSDDVADYMRKCLLYPDNTLMPEEKKKFLYRKATDVKRTNLDFLSAGYRNVSKNIPDFFLGLDRIVLNLEYESVLEYVALPKPIHSPSDPSTDPTKSGVDVYPHLFNEWLREQKGVKKIFEVFVDDSLDTPHTDKSILESLSNFDVEIWKWMKLDICPSIIAKAAPNVRKVYLACNTKKSVLQGWTCKDGLLSLKRLEFLHITLYRPKYEPEDYWRTCLADFENKLLRRFQQQIDDKRRAKLPNIQMRIEDYTVLSPDLVTKSETARAVDNACGQL</sequence>
<reference evidence="1 2" key="1">
    <citation type="journal article" date="2018" name="Nat. Ecol. Evol.">
        <title>Pezizomycetes genomes reveal the molecular basis of ectomycorrhizal truffle lifestyle.</title>
        <authorList>
            <person name="Murat C."/>
            <person name="Payen T."/>
            <person name="Noel B."/>
            <person name="Kuo A."/>
            <person name="Morin E."/>
            <person name="Chen J."/>
            <person name="Kohler A."/>
            <person name="Krizsan K."/>
            <person name="Balestrini R."/>
            <person name="Da Silva C."/>
            <person name="Montanini B."/>
            <person name="Hainaut M."/>
            <person name="Levati E."/>
            <person name="Barry K.W."/>
            <person name="Belfiori B."/>
            <person name="Cichocki N."/>
            <person name="Clum A."/>
            <person name="Dockter R.B."/>
            <person name="Fauchery L."/>
            <person name="Guy J."/>
            <person name="Iotti M."/>
            <person name="Le Tacon F."/>
            <person name="Lindquist E.A."/>
            <person name="Lipzen A."/>
            <person name="Malagnac F."/>
            <person name="Mello A."/>
            <person name="Molinier V."/>
            <person name="Miyauchi S."/>
            <person name="Poulain J."/>
            <person name="Riccioni C."/>
            <person name="Rubini A."/>
            <person name="Sitrit Y."/>
            <person name="Splivallo R."/>
            <person name="Traeger S."/>
            <person name="Wang M."/>
            <person name="Zifcakova L."/>
            <person name="Wipf D."/>
            <person name="Zambonelli A."/>
            <person name="Paolocci F."/>
            <person name="Nowrousian M."/>
            <person name="Ottonello S."/>
            <person name="Baldrian P."/>
            <person name="Spatafora J.W."/>
            <person name="Henrissat B."/>
            <person name="Nagy L.G."/>
            <person name="Aury J.M."/>
            <person name="Wincker P."/>
            <person name="Grigoriev I.V."/>
            <person name="Bonfante P."/>
            <person name="Martin F.M."/>
        </authorList>
    </citation>
    <scope>NUCLEOTIDE SEQUENCE [LARGE SCALE GENOMIC DNA]</scope>
    <source>
        <strain evidence="1 2">RN42</strain>
    </source>
</reference>
<dbReference type="OrthoDB" id="3565018at2759"/>
<protein>
    <submittedName>
        <fullName evidence="1">Uncharacterized protein</fullName>
    </submittedName>
</protein>
<organism evidence="1 2">
    <name type="scientific">Ascobolus immersus RN42</name>
    <dbReference type="NCBI Taxonomy" id="1160509"/>
    <lineage>
        <taxon>Eukaryota</taxon>
        <taxon>Fungi</taxon>
        <taxon>Dikarya</taxon>
        <taxon>Ascomycota</taxon>
        <taxon>Pezizomycotina</taxon>
        <taxon>Pezizomycetes</taxon>
        <taxon>Pezizales</taxon>
        <taxon>Ascobolaceae</taxon>
        <taxon>Ascobolus</taxon>
    </lineage>
</organism>
<dbReference type="Proteomes" id="UP000275078">
    <property type="component" value="Unassembled WGS sequence"/>
</dbReference>
<dbReference type="AlphaFoldDB" id="A0A3N4IAV5"/>
<evidence type="ECO:0000313" key="1">
    <source>
        <dbReference type="EMBL" id="RPA83223.1"/>
    </source>
</evidence>
<accession>A0A3N4IAV5</accession>
<proteinExistence type="predicted"/>
<keyword evidence="2" id="KW-1185">Reference proteome</keyword>
<name>A0A3N4IAV5_ASCIM</name>